<evidence type="ECO:0000313" key="2">
    <source>
        <dbReference type="EMBL" id="VVC36422.1"/>
    </source>
</evidence>
<evidence type="ECO:0000313" key="3">
    <source>
        <dbReference type="Proteomes" id="UP000325440"/>
    </source>
</evidence>
<feature type="coiled-coil region" evidence="1">
    <location>
        <begin position="275"/>
        <end position="319"/>
    </location>
</feature>
<dbReference type="Proteomes" id="UP000325440">
    <property type="component" value="Unassembled WGS sequence"/>
</dbReference>
<dbReference type="AlphaFoldDB" id="A0A5E4MXR8"/>
<reference evidence="2 3" key="1">
    <citation type="submission" date="2019-08" db="EMBL/GenBank/DDBJ databases">
        <authorList>
            <person name="Alioto T."/>
            <person name="Alioto T."/>
            <person name="Gomez Garrido J."/>
        </authorList>
    </citation>
    <scope>NUCLEOTIDE SEQUENCE [LARGE SCALE GENOMIC DNA]</scope>
</reference>
<dbReference type="OrthoDB" id="419631at2759"/>
<keyword evidence="3" id="KW-1185">Reference proteome</keyword>
<sequence length="380" mass="43350">MFMKGKIKRFYEVSTCAPPPGTYDPKSPGPKTLKGAVFDKAERFKEPAVPKSISKTVKVHSTFKIPSNFSSQSSINTECSKKSTKTIDSISTKNSSKKVIAKPQDLKKLDSTFTKALVNIDQLDNNKKSTTDTCIDYINSCHSGYLESMENRACRIVIENSQAALYAVCQRLLDTCTHNEILQNENTRLKEEIYEKKSFEQIAAEQIAIVEHNLMDKVNDYANISETVKENYLAKIRFIMVTLDELESMVEDEVKEIIQKLKLDLEITDPESQNYKQLLEKYEKVVKRNVQLEEMIKKQEDLETKIINLTNEKNALAAKIQNIKPKSTNLMKNRLDALATPRRRADIENIAPKDKTYILKSKTVNVKPIAQSSPLREMNR</sequence>
<name>A0A5E4MXR8_9HEMI</name>
<protein>
    <submittedName>
        <fullName evidence="2">Uncharacterized protein</fullName>
    </submittedName>
</protein>
<proteinExistence type="predicted"/>
<accession>A0A5E4MXR8</accession>
<gene>
    <name evidence="2" type="ORF">CINCED_3A012902</name>
</gene>
<keyword evidence="1" id="KW-0175">Coiled coil</keyword>
<evidence type="ECO:0000256" key="1">
    <source>
        <dbReference type="SAM" id="Coils"/>
    </source>
</evidence>
<organism evidence="2 3">
    <name type="scientific">Cinara cedri</name>
    <dbReference type="NCBI Taxonomy" id="506608"/>
    <lineage>
        <taxon>Eukaryota</taxon>
        <taxon>Metazoa</taxon>
        <taxon>Ecdysozoa</taxon>
        <taxon>Arthropoda</taxon>
        <taxon>Hexapoda</taxon>
        <taxon>Insecta</taxon>
        <taxon>Pterygota</taxon>
        <taxon>Neoptera</taxon>
        <taxon>Paraneoptera</taxon>
        <taxon>Hemiptera</taxon>
        <taxon>Sternorrhyncha</taxon>
        <taxon>Aphidomorpha</taxon>
        <taxon>Aphidoidea</taxon>
        <taxon>Aphididae</taxon>
        <taxon>Lachninae</taxon>
        <taxon>Cinara</taxon>
    </lineage>
</organism>
<dbReference type="EMBL" id="CABPRJ010001433">
    <property type="protein sequence ID" value="VVC36422.1"/>
    <property type="molecule type" value="Genomic_DNA"/>
</dbReference>